<dbReference type="AlphaFoldDB" id="A0A7I6GWB2"/>
<dbReference type="RefSeq" id="WP_011193769.1">
    <property type="nucleotide sequence ID" value="NC_006156.1"/>
</dbReference>
<dbReference type="Proteomes" id="UP000274630">
    <property type="component" value="Chromosome"/>
</dbReference>
<reference evidence="5" key="4">
    <citation type="submission" date="2018-04" db="EMBL/GenBank/DDBJ databases">
        <title>Whole Genome Assembly of Borrelia bavariensis PBi.</title>
        <authorList>
            <person name="Margos G."/>
        </authorList>
    </citation>
    <scope>NUCLEOTIDE SEQUENCE [LARGE SCALE GENOMIC DNA]</scope>
    <source>
        <strain evidence="5">PBi</strain>
    </source>
</reference>
<evidence type="ECO:0000313" key="2">
    <source>
        <dbReference type="EMBL" id="AAU07299.1"/>
    </source>
</evidence>
<dbReference type="Gene3D" id="3.30.1340.10">
    <property type="entry name" value="HPr-like"/>
    <property type="match status" value="1"/>
</dbReference>
<dbReference type="GeneID" id="45161240"/>
<evidence type="ECO:0000259" key="1">
    <source>
        <dbReference type="PROSITE" id="PS51350"/>
    </source>
</evidence>
<dbReference type="OrthoDB" id="9809047at2"/>
<organism evidence="2 4">
    <name type="scientific">Borrelia garinii subsp. bavariensis (strain ATCC BAA-2496 / DSM 23469 / PBi)</name>
    <name type="common">Borreliella bavariensis</name>
    <dbReference type="NCBI Taxonomy" id="290434"/>
    <lineage>
        <taxon>Bacteria</taxon>
        <taxon>Pseudomonadati</taxon>
        <taxon>Spirochaetota</taxon>
        <taxon>Spirochaetia</taxon>
        <taxon>Spirochaetales</taxon>
        <taxon>Borreliaceae</taxon>
        <taxon>Borreliella</taxon>
    </lineage>
</organism>
<dbReference type="EMBL" id="CP028872">
    <property type="protein sequence ID" value="AZA26693.1"/>
    <property type="molecule type" value="Genomic_DNA"/>
</dbReference>
<evidence type="ECO:0000313" key="3">
    <source>
        <dbReference type="EMBL" id="AZA26693.1"/>
    </source>
</evidence>
<evidence type="ECO:0000313" key="5">
    <source>
        <dbReference type="Proteomes" id="UP000274630"/>
    </source>
</evidence>
<reference evidence="2" key="2">
    <citation type="submission" date="2004-06" db="EMBL/GenBank/DDBJ databases">
        <authorList>
            <person name="Gloeckner G."/>
            <person name="Schilhabel M."/>
            <person name="Lehmann R."/>
            <person name="Platzer M."/>
        </authorList>
    </citation>
    <scope>NUCLEOTIDE SEQUENCE</scope>
    <source>
        <strain evidence="2">PBi</strain>
    </source>
</reference>
<protein>
    <submittedName>
        <fullName evidence="2">Phosphocarrier protein HPr</fullName>
    </submittedName>
</protein>
<dbReference type="PROSITE" id="PS51350">
    <property type="entry name" value="PTS_HPR_DOM"/>
    <property type="match status" value="1"/>
</dbReference>
<dbReference type="InterPro" id="IPR035895">
    <property type="entry name" value="HPr-like_sf"/>
</dbReference>
<dbReference type="InterPro" id="IPR000032">
    <property type="entry name" value="HPr-like"/>
</dbReference>
<dbReference type="Pfam" id="PF00381">
    <property type="entry name" value="PTS-HPr"/>
    <property type="match status" value="1"/>
</dbReference>
<sequence length="87" mass="10095">MQEVKIEIINKDEIHSRSANIIAEFINKHSLCYIKITKKNSRKADAKSAIEIIILGTIYKEKTKIIIIEKKEKLVIKNLLNLLKCNF</sequence>
<feature type="domain" description="HPr" evidence="1">
    <location>
        <begin position="1"/>
        <end position="87"/>
    </location>
</feature>
<dbReference type="KEGG" id="bga:BG0456"/>
<reference evidence="2 4" key="1">
    <citation type="journal article" date="2004" name="Nucleic Acids Res.">
        <title>Comparative analysis of the Borrelia garinii genome.</title>
        <authorList>
            <person name="Glockner G."/>
            <person name="Lehmann R."/>
            <person name="Romualdi A."/>
            <person name="Pradella S."/>
            <person name="Schulte-Spechtel U."/>
            <person name="Schilhabel M."/>
            <person name="Wilske B."/>
            <person name="Suhnel J."/>
            <person name="Platzer M."/>
        </authorList>
    </citation>
    <scope>NUCLEOTIDE SEQUENCE [LARGE SCALE GENOMIC DNA]</scope>
    <source>
        <strain evidence="4">ATCC BAA-2496 / DSM 23469 / PBi</strain>
        <strain evidence="2">PBi</strain>
    </source>
</reference>
<reference evidence="3" key="3">
    <citation type="journal article" date="2018" name="PLoS ONE">
        <title>The genus Borrelia reloaded.</title>
        <authorList>
            <person name="Margos G."/>
            <person name="Gofton A."/>
            <person name="Wibberg D."/>
            <person name="Dangel A."/>
            <person name="Marosevic D."/>
            <person name="Loh S.M."/>
            <person name="Oskam C."/>
            <person name="Fingerle V."/>
        </authorList>
    </citation>
    <scope>NUCLEOTIDE SEQUENCE</scope>
    <source>
        <strain evidence="3">PBi</strain>
    </source>
</reference>
<proteinExistence type="predicted"/>
<keyword evidence="5" id="KW-1185">Reference proteome</keyword>
<dbReference type="Proteomes" id="UP000002276">
    <property type="component" value="Chromosome"/>
</dbReference>
<dbReference type="EMBL" id="CP000013">
    <property type="protein sequence ID" value="AAU07299.1"/>
    <property type="molecule type" value="Genomic_DNA"/>
</dbReference>
<accession>A0A7I6GWB2</accession>
<evidence type="ECO:0000313" key="4">
    <source>
        <dbReference type="Proteomes" id="UP000002276"/>
    </source>
</evidence>
<name>A0A7I6GWB2_BORGP</name>
<dbReference type="SUPFAM" id="SSF55594">
    <property type="entry name" value="HPr-like"/>
    <property type="match status" value="1"/>
</dbReference>
<gene>
    <name evidence="2" type="primary">ptsH-1</name>
    <name evidence="2" type="ordered locus">BG0456</name>
    <name evidence="3" type="ORF">DB299_02050</name>
</gene>